<protein>
    <submittedName>
        <fullName evidence="1">Uncharacterized protein</fullName>
    </submittedName>
</protein>
<dbReference type="HOGENOM" id="CLU_121370_0_0_0"/>
<gene>
    <name evidence="1" type="ORF">HMPREF0402_00330</name>
</gene>
<dbReference type="RefSeq" id="WP_016361722.1">
    <property type="nucleotide sequence ID" value="NZ_KE161007.1"/>
</dbReference>
<dbReference type="EMBL" id="AGWJ02000004">
    <property type="protein sequence ID" value="EHO84511.2"/>
    <property type="molecule type" value="Genomic_DNA"/>
</dbReference>
<dbReference type="PATRIC" id="fig|457404.5.peg.920"/>
<keyword evidence="2" id="KW-1185">Reference proteome</keyword>
<comment type="caution">
    <text evidence="1">The sequence shown here is derived from an EMBL/GenBank/DDBJ whole genome shotgun (WGS) entry which is preliminary data.</text>
</comment>
<organism evidence="1 2">
    <name type="scientific">Fusobacterium ulcerans 12-1B</name>
    <dbReference type="NCBI Taxonomy" id="457404"/>
    <lineage>
        <taxon>Bacteria</taxon>
        <taxon>Fusobacteriati</taxon>
        <taxon>Fusobacteriota</taxon>
        <taxon>Fusobacteriia</taxon>
        <taxon>Fusobacteriales</taxon>
        <taxon>Fusobacteriaceae</taxon>
        <taxon>Fusobacterium</taxon>
    </lineage>
</organism>
<name>H1PPI7_9FUSO</name>
<reference evidence="1 2" key="1">
    <citation type="submission" date="2012-07" db="EMBL/GenBank/DDBJ databases">
        <title>The Genome Sequence of Fusobacterium ulcerans 12_1B.</title>
        <authorList>
            <consortium name="The Broad Institute Genome Sequencing Platform"/>
            <person name="Earl A."/>
            <person name="Ward D."/>
            <person name="Feldgarden M."/>
            <person name="Gevers D."/>
            <person name="Strauss J."/>
            <person name="Ambrose C.E."/>
            <person name="Allen-Vercoe E."/>
            <person name="Walker B."/>
            <person name="Young S.K."/>
            <person name="Zeng Q."/>
            <person name="Gargeya S."/>
            <person name="Fitzgerald M."/>
            <person name="Haas B."/>
            <person name="Abouelleil A."/>
            <person name="Alvarado L."/>
            <person name="Arachchi H.M."/>
            <person name="Berlin A.M."/>
            <person name="Chapman S.B."/>
            <person name="Goldberg J."/>
            <person name="Griggs A."/>
            <person name="Gujja S."/>
            <person name="Hansen M."/>
            <person name="Howarth C."/>
            <person name="Imamovic A."/>
            <person name="Larimer J."/>
            <person name="McCowen C."/>
            <person name="Montmayeur A."/>
            <person name="Murphy C."/>
            <person name="Neiman D."/>
            <person name="Pearson M."/>
            <person name="Priest M."/>
            <person name="Roberts A."/>
            <person name="Saif S."/>
            <person name="Shea T."/>
            <person name="Sisk P."/>
            <person name="Sykes S."/>
            <person name="Wortman J."/>
            <person name="Nusbaum C."/>
            <person name="Birren B."/>
        </authorList>
    </citation>
    <scope>NUCLEOTIDE SEQUENCE [LARGE SCALE GENOMIC DNA]</scope>
    <source>
        <strain evidence="1 2">12_1B</strain>
    </source>
</reference>
<evidence type="ECO:0000313" key="1">
    <source>
        <dbReference type="EMBL" id="EHO84511.2"/>
    </source>
</evidence>
<sequence>MSILKEKVINKYSLNQLKEILPQKILYYFMNNKTLAIPPLYTISQYIDLDYINYTPSDLKKDYKKYSNYKEIETVFNILKQGHSVNECLIKNKVDQDLILKFKNGFWYNSKASNLKNIINKLVINYDISNFKIEFYKEHIELYGDKELLEAFKNTFNLQEGIYYEKYKSSWHLAFSGLLADYITYKEKKDEN</sequence>
<dbReference type="Proteomes" id="UP000003233">
    <property type="component" value="Unassembled WGS sequence"/>
</dbReference>
<accession>H1PPI7</accession>
<proteinExistence type="predicted"/>
<evidence type="ECO:0000313" key="2">
    <source>
        <dbReference type="Proteomes" id="UP000003233"/>
    </source>
</evidence>
<dbReference type="AlphaFoldDB" id="H1PPI7"/>